<evidence type="ECO:0000313" key="5">
    <source>
        <dbReference type="EMBL" id="AJD90626.1"/>
    </source>
</evidence>
<dbReference type="InterPro" id="IPR036812">
    <property type="entry name" value="NAD(P)_OxRdtase_dom_sf"/>
</dbReference>
<comment type="similarity">
    <text evidence="3">Belongs to the aldo/keto reductase family. Aldo/keto reductase 2 subfamily.</text>
</comment>
<feature type="domain" description="NADP-dependent oxidoreductase" evidence="4">
    <location>
        <begin position="22"/>
        <end position="297"/>
    </location>
</feature>
<evidence type="ECO:0000259" key="4">
    <source>
        <dbReference type="Pfam" id="PF00248"/>
    </source>
</evidence>
<dbReference type="InterPro" id="IPR023210">
    <property type="entry name" value="NADP_OxRdtase_dom"/>
</dbReference>
<sequence length="305" mass="34178">MEVIKLERIQLSSDLSISKTVHGMMHLSGWGLSKEERLTLIKEVLDTGITTFDHADIYGSYQCEALFGEALALEPSLRNKMEIVTKCGIVLESPNRPSHRSHHYDTSKAHIISSVEQSLKNLSVDTIDLLLIHRPDPFMNPEETAAAFDELSRSGKVKNFGVSNFKRSQFNMLQSYVDQPLCTNQIELSPYHLENFEDGTLDLTIEKKTPPMAWSPLAGGKILTGEDEKAVRIRAALKEIGSEIGTDQLDEVIYAWLYNHPANISVIAGSGKIDRIRSAVNAQNFRMDAHQWFTIYQAVIGHDVP</sequence>
<dbReference type="PANTHER" id="PTHR43364">
    <property type="entry name" value="NADH-SPECIFIC METHYLGLYOXAL REDUCTASE-RELATED"/>
    <property type="match status" value="1"/>
</dbReference>
<dbReference type="InterPro" id="IPR050523">
    <property type="entry name" value="AKR_Detox_Biosynth"/>
</dbReference>
<dbReference type="BioCyc" id="JESP1508404:G14D9-10563-MONOMER"/>
<dbReference type="EMBL" id="CP009416">
    <property type="protein sequence ID" value="AJD90626.1"/>
    <property type="molecule type" value="Genomic_DNA"/>
</dbReference>
<dbReference type="Pfam" id="PF00248">
    <property type="entry name" value="Aldo_ket_red"/>
    <property type="match status" value="1"/>
</dbReference>
<keyword evidence="6" id="KW-1185">Reference proteome</keyword>
<name>A0A0B5AKQ1_9BACL</name>
<keyword evidence="2" id="KW-0560">Oxidoreductase</keyword>
<gene>
    <name evidence="5" type="ORF">JMA_13090</name>
</gene>
<dbReference type="Gene3D" id="3.20.20.100">
    <property type="entry name" value="NADP-dependent oxidoreductase domain"/>
    <property type="match status" value="1"/>
</dbReference>
<accession>A0A0B5AKQ1</accession>
<dbReference type="FunFam" id="3.20.20.100:FF:000008">
    <property type="entry name" value="Aldo/keto reductase family oxidoreductase"/>
    <property type="match status" value="1"/>
</dbReference>
<dbReference type="PANTHER" id="PTHR43364:SF1">
    <property type="entry name" value="OXIDOREDUCTASE YDHF"/>
    <property type="match status" value="1"/>
</dbReference>
<reference evidence="5 6" key="1">
    <citation type="submission" date="2014-08" db="EMBL/GenBank/DDBJ databases">
        <title>Complete genome of a marine bacteria Jeotgalibacillus malaysiensis.</title>
        <authorList>
            <person name="Yaakop A.S."/>
            <person name="Chan K.-G."/>
            <person name="Goh K.M."/>
        </authorList>
    </citation>
    <scope>NUCLEOTIDE SEQUENCE [LARGE SCALE GENOMIC DNA]</scope>
    <source>
        <strain evidence="5 6">D5</strain>
    </source>
</reference>
<dbReference type="HOGENOM" id="CLU_023205_8_0_9"/>
<dbReference type="AlphaFoldDB" id="A0A0B5AKQ1"/>
<dbReference type="KEGG" id="jeo:JMA_13090"/>
<organism evidence="5 6">
    <name type="scientific">Jeotgalibacillus malaysiensis</name>
    <dbReference type="NCBI Taxonomy" id="1508404"/>
    <lineage>
        <taxon>Bacteria</taxon>
        <taxon>Bacillati</taxon>
        <taxon>Bacillota</taxon>
        <taxon>Bacilli</taxon>
        <taxon>Bacillales</taxon>
        <taxon>Caryophanaceae</taxon>
        <taxon>Jeotgalibacillus</taxon>
    </lineage>
</organism>
<dbReference type="GO" id="GO:0005829">
    <property type="term" value="C:cytosol"/>
    <property type="evidence" value="ECO:0007669"/>
    <property type="project" value="TreeGrafter"/>
</dbReference>
<proteinExistence type="inferred from homology"/>
<keyword evidence="1" id="KW-0521">NADP</keyword>
<evidence type="ECO:0000256" key="3">
    <source>
        <dbReference type="ARBA" id="ARBA00038157"/>
    </source>
</evidence>
<dbReference type="STRING" id="1508404.JMA_13090"/>
<evidence type="ECO:0000256" key="1">
    <source>
        <dbReference type="ARBA" id="ARBA00022857"/>
    </source>
</evidence>
<dbReference type="GO" id="GO:0016491">
    <property type="term" value="F:oxidoreductase activity"/>
    <property type="evidence" value="ECO:0007669"/>
    <property type="project" value="UniProtKB-KW"/>
</dbReference>
<evidence type="ECO:0000256" key="2">
    <source>
        <dbReference type="ARBA" id="ARBA00023002"/>
    </source>
</evidence>
<evidence type="ECO:0000313" key="6">
    <source>
        <dbReference type="Proteomes" id="UP000031449"/>
    </source>
</evidence>
<dbReference type="SUPFAM" id="SSF51430">
    <property type="entry name" value="NAD(P)-linked oxidoreductase"/>
    <property type="match status" value="1"/>
</dbReference>
<protein>
    <submittedName>
        <fullName evidence="5">Oxidoreductase</fullName>
    </submittedName>
</protein>
<dbReference type="Proteomes" id="UP000031449">
    <property type="component" value="Chromosome"/>
</dbReference>
<dbReference type="CDD" id="cd19092">
    <property type="entry name" value="AKR_BsYcsN_EcYdhF-like"/>
    <property type="match status" value="1"/>
</dbReference>